<feature type="domain" description="Protein kinase" evidence="1">
    <location>
        <begin position="1"/>
        <end position="97"/>
    </location>
</feature>
<sequence length="118" mass="12972">GTVRYMAPEVVRGQPYNERVDVYSFGLLLWEMLAYQRVFEGIPLRQFYKSVITDGLRPEMEAHWSPALARLMKSCWAPNPDARPDIEAVAAALRVILAQVSLCHRRSGGPGGGGGGGN</sequence>
<dbReference type="Pfam" id="PF07714">
    <property type="entry name" value="PK_Tyr_Ser-Thr"/>
    <property type="match status" value="1"/>
</dbReference>
<dbReference type="PROSITE" id="PS50011">
    <property type="entry name" value="PROTEIN_KINASE_DOM"/>
    <property type="match status" value="1"/>
</dbReference>
<evidence type="ECO:0000313" key="3">
    <source>
        <dbReference type="Proteomes" id="UP000664859"/>
    </source>
</evidence>
<dbReference type="AlphaFoldDB" id="A0A835Z9R1"/>
<dbReference type="InterPro" id="IPR000719">
    <property type="entry name" value="Prot_kinase_dom"/>
</dbReference>
<organism evidence="2 3">
    <name type="scientific">Tribonema minus</name>
    <dbReference type="NCBI Taxonomy" id="303371"/>
    <lineage>
        <taxon>Eukaryota</taxon>
        <taxon>Sar</taxon>
        <taxon>Stramenopiles</taxon>
        <taxon>Ochrophyta</taxon>
        <taxon>PX clade</taxon>
        <taxon>Xanthophyceae</taxon>
        <taxon>Tribonematales</taxon>
        <taxon>Tribonemataceae</taxon>
        <taxon>Tribonema</taxon>
    </lineage>
</organism>
<dbReference type="EMBL" id="JAFCMP010000035">
    <property type="protein sequence ID" value="KAG5190352.1"/>
    <property type="molecule type" value="Genomic_DNA"/>
</dbReference>
<dbReference type="Gene3D" id="1.10.510.10">
    <property type="entry name" value="Transferase(Phosphotransferase) domain 1"/>
    <property type="match status" value="1"/>
</dbReference>
<dbReference type="PANTHER" id="PTHR23257">
    <property type="entry name" value="SERINE-THREONINE PROTEIN KINASE"/>
    <property type="match status" value="1"/>
</dbReference>
<dbReference type="GO" id="GO:0007165">
    <property type="term" value="P:signal transduction"/>
    <property type="evidence" value="ECO:0007669"/>
    <property type="project" value="TreeGrafter"/>
</dbReference>
<dbReference type="Proteomes" id="UP000664859">
    <property type="component" value="Unassembled WGS sequence"/>
</dbReference>
<proteinExistence type="predicted"/>
<dbReference type="InterPro" id="IPR050167">
    <property type="entry name" value="Ser_Thr_protein_kinase"/>
</dbReference>
<name>A0A835Z9R1_9STRA</name>
<reference evidence="2" key="1">
    <citation type="submission" date="2021-02" db="EMBL/GenBank/DDBJ databases">
        <title>First Annotated Genome of the Yellow-green Alga Tribonema minus.</title>
        <authorList>
            <person name="Mahan K.M."/>
        </authorList>
    </citation>
    <scope>NUCLEOTIDE SEQUENCE</scope>
    <source>
        <strain evidence="2">UTEX B ZZ1240</strain>
    </source>
</reference>
<dbReference type="PANTHER" id="PTHR23257:SF958">
    <property type="entry name" value="SERINE_THREONINE-PROTEIN KINASE WNK4"/>
    <property type="match status" value="1"/>
</dbReference>
<dbReference type="SUPFAM" id="SSF56112">
    <property type="entry name" value="Protein kinase-like (PK-like)"/>
    <property type="match status" value="1"/>
</dbReference>
<keyword evidence="2" id="KW-0808">Transferase</keyword>
<dbReference type="GO" id="GO:0005524">
    <property type="term" value="F:ATP binding"/>
    <property type="evidence" value="ECO:0007669"/>
    <property type="project" value="InterPro"/>
</dbReference>
<protein>
    <submittedName>
        <fullName evidence="2">Kinase-like domain-containing protein</fullName>
    </submittedName>
</protein>
<comment type="caution">
    <text evidence="2">The sequence shown here is derived from an EMBL/GenBank/DDBJ whole genome shotgun (WGS) entry which is preliminary data.</text>
</comment>
<dbReference type="OrthoDB" id="192449at2759"/>
<dbReference type="InterPro" id="IPR001245">
    <property type="entry name" value="Ser-Thr/Tyr_kinase_cat_dom"/>
</dbReference>
<gene>
    <name evidence="2" type="ORF">JKP88DRAFT_160496</name>
</gene>
<dbReference type="GO" id="GO:0004672">
    <property type="term" value="F:protein kinase activity"/>
    <property type="evidence" value="ECO:0007669"/>
    <property type="project" value="InterPro"/>
</dbReference>
<evidence type="ECO:0000313" key="2">
    <source>
        <dbReference type="EMBL" id="KAG5190352.1"/>
    </source>
</evidence>
<evidence type="ECO:0000259" key="1">
    <source>
        <dbReference type="PROSITE" id="PS50011"/>
    </source>
</evidence>
<feature type="non-terminal residue" evidence="2">
    <location>
        <position position="118"/>
    </location>
</feature>
<dbReference type="GO" id="GO:0005737">
    <property type="term" value="C:cytoplasm"/>
    <property type="evidence" value="ECO:0007669"/>
    <property type="project" value="TreeGrafter"/>
</dbReference>
<keyword evidence="2" id="KW-0418">Kinase</keyword>
<dbReference type="InterPro" id="IPR011009">
    <property type="entry name" value="Kinase-like_dom_sf"/>
</dbReference>
<keyword evidence="3" id="KW-1185">Reference proteome</keyword>
<accession>A0A835Z9R1</accession>